<dbReference type="AlphaFoldDB" id="A0AAN5D837"/>
<dbReference type="Pfam" id="PF00026">
    <property type="entry name" value="Asp"/>
    <property type="match status" value="1"/>
</dbReference>
<dbReference type="InterPro" id="IPR033121">
    <property type="entry name" value="PEPTIDASE_A1"/>
</dbReference>
<feature type="non-terminal residue" evidence="3">
    <location>
        <position position="1"/>
    </location>
</feature>
<gene>
    <name evidence="3" type="ORF">PMAYCL1PPCAC_27580</name>
</gene>
<evidence type="ECO:0000313" key="3">
    <source>
        <dbReference type="EMBL" id="GMR57385.1"/>
    </source>
</evidence>
<dbReference type="PROSITE" id="PS51767">
    <property type="entry name" value="PEPTIDASE_A1"/>
    <property type="match status" value="1"/>
</dbReference>
<reference evidence="4" key="1">
    <citation type="submission" date="2022-10" db="EMBL/GenBank/DDBJ databases">
        <title>Genome assembly of Pristionchus species.</title>
        <authorList>
            <person name="Yoshida K."/>
            <person name="Sommer R.J."/>
        </authorList>
    </citation>
    <scope>NUCLEOTIDE SEQUENCE [LARGE SCALE GENOMIC DNA]</scope>
    <source>
        <strain evidence="4">RS5460</strain>
    </source>
</reference>
<dbReference type="PANTHER" id="PTHR47966">
    <property type="entry name" value="BETA-SITE APP-CLEAVING ENZYME, ISOFORM A-RELATED"/>
    <property type="match status" value="1"/>
</dbReference>
<feature type="non-terminal residue" evidence="3">
    <location>
        <position position="84"/>
    </location>
</feature>
<dbReference type="InterPro" id="IPR001461">
    <property type="entry name" value="Aspartic_peptidase_A1"/>
</dbReference>
<proteinExistence type="inferred from homology"/>
<dbReference type="InterPro" id="IPR021109">
    <property type="entry name" value="Peptidase_aspartic_dom_sf"/>
</dbReference>
<dbReference type="PANTHER" id="PTHR47966:SF45">
    <property type="entry name" value="PEPTIDASE A1 DOMAIN-CONTAINING PROTEIN"/>
    <property type="match status" value="1"/>
</dbReference>
<name>A0AAN5D837_9BILA</name>
<dbReference type="SUPFAM" id="SSF50630">
    <property type="entry name" value="Acid proteases"/>
    <property type="match status" value="1"/>
</dbReference>
<dbReference type="Proteomes" id="UP001328107">
    <property type="component" value="Unassembled WGS sequence"/>
</dbReference>
<sequence>FIEAVDQKKVSLPLFTVWLEHEGNKENVPGGIYTYGAIDATNCGPVIAYQPLSSATYFEFKLSSVSIGTYTNSKGWQVISDTGT</sequence>
<dbReference type="EMBL" id="BTRK01000006">
    <property type="protein sequence ID" value="GMR57385.1"/>
    <property type="molecule type" value="Genomic_DNA"/>
</dbReference>
<dbReference type="GO" id="GO:0005764">
    <property type="term" value="C:lysosome"/>
    <property type="evidence" value="ECO:0007669"/>
    <property type="project" value="TreeGrafter"/>
</dbReference>
<evidence type="ECO:0000259" key="2">
    <source>
        <dbReference type="PROSITE" id="PS51767"/>
    </source>
</evidence>
<organism evidence="3 4">
    <name type="scientific">Pristionchus mayeri</name>
    <dbReference type="NCBI Taxonomy" id="1317129"/>
    <lineage>
        <taxon>Eukaryota</taxon>
        <taxon>Metazoa</taxon>
        <taxon>Ecdysozoa</taxon>
        <taxon>Nematoda</taxon>
        <taxon>Chromadorea</taxon>
        <taxon>Rhabditida</taxon>
        <taxon>Rhabditina</taxon>
        <taxon>Diplogasteromorpha</taxon>
        <taxon>Diplogasteroidea</taxon>
        <taxon>Neodiplogasteridae</taxon>
        <taxon>Pristionchus</taxon>
    </lineage>
</organism>
<dbReference type="GO" id="GO:0004190">
    <property type="term" value="F:aspartic-type endopeptidase activity"/>
    <property type="evidence" value="ECO:0007669"/>
    <property type="project" value="InterPro"/>
</dbReference>
<evidence type="ECO:0000313" key="4">
    <source>
        <dbReference type="Proteomes" id="UP001328107"/>
    </source>
</evidence>
<accession>A0AAN5D837</accession>
<evidence type="ECO:0000256" key="1">
    <source>
        <dbReference type="ARBA" id="ARBA00007447"/>
    </source>
</evidence>
<dbReference type="GO" id="GO:0006508">
    <property type="term" value="P:proteolysis"/>
    <property type="evidence" value="ECO:0007669"/>
    <property type="project" value="InterPro"/>
</dbReference>
<comment type="caution">
    <text evidence="3">The sequence shown here is derived from an EMBL/GenBank/DDBJ whole genome shotgun (WGS) entry which is preliminary data.</text>
</comment>
<dbReference type="Gene3D" id="2.40.70.10">
    <property type="entry name" value="Acid Proteases"/>
    <property type="match status" value="1"/>
</dbReference>
<feature type="domain" description="Peptidase A1" evidence="2">
    <location>
        <begin position="1"/>
        <end position="84"/>
    </location>
</feature>
<keyword evidence="4" id="KW-1185">Reference proteome</keyword>
<comment type="similarity">
    <text evidence="1">Belongs to the peptidase A1 family.</text>
</comment>
<protein>
    <recommendedName>
        <fullName evidence="2">Peptidase A1 domain-containing protein</fullName>
    </recommendedName>
</protein>